<name>A0A0E2BCZ3_9LEPT</name>
<dbReference type="Proteomes" id="UP000006329">
    <property type="component" value="Unassembled WGS sequence"/>
</dbReference>
<dbReference type="AlphaFoldDB" id="A0A0E2BCZ3"/>
<proteinExistence type="predicted"/>
<feature type="transmembrane region" description="Helical" evidence="1">
    <location>
        <begin position="221"/>
        <end position="242"/>
    </location>
</feature>
<organism evidence="2 3">
    <name type="scientific">Leptospira santarosai str. MOR084</name>
    <dbReference type="NCBI Taxonomy" id="1049984"/>
    <lineage>
        <taxon>Bacteria</taxon>
        <taxon>Pseudomonadati</taxon>
        <taxon>Spirochaetota</taxon>
        <taxon>Spirochaetia</taxon>
        <taxon>Leptospirales</taxon>
        <taxon>Leptospiraceae</taxon>
        <taxon>Leptospira</taxon>
    </lineage>
</organism>
<feature type="transmembrane region" description="Helical" evidence="1">
    <location>
        <begin position="248"/>
        <end position="268"/>
    </location>
</feature>
<feature type="transmembrane region" description="Helical" evidence="1">
    <location>
        <begin position="157"/>
        <end position="173"/>
    </location>
</feature>
<reference evidence="2" key="1">
    <citation type="submission" date="2012-10" db="EMBL/GenBank/DDBJ databases">
        <authorList>
            <person name="Harkins D.M."/>
            <person name="Durkin A.S."/>
            <person name="Brinkac L.M."/>
            <person name="Haft D.H."/>
            <person name="Selengut J.D."/>
            <person name="Sanka R."/>
            <person name="DePew J."/>
            <person name="Purushe J."/>
            <person name="Matthias M.A."/>
            <person name="Vinetz J.M."/>
            <person name="Sutton G.G."/>
            <person name="Nierman W.C."/>
            <person name="Fouts D.E."/>
        </authorList>
    </citation>
    <scope>NUCLEOTIDE SEQUENCE [LARGE SCALE GENOMIC DNA]</scope>
    <source>
        <strain evidence="2">MOR084</strain>
    </source>
</reference>
<feature type="transmembrane region" description="Helical" evidence="1">
    <location>
        <begin position="179"/>
        <end position="200"/>
    </location>
</feature>
<gene>
    <name evidence="2" type="ORF">LEP1GSC179_2781</name>
</gene>
<feature type="transmembrane region" description="Helical" evidence="1">
    <location>
        <begin position="126"/>
        <end position="145"/>
    </location>
</feature>
<comment type="caution">
    <text evidence="2">The sequence shown here is derived from an EMBL/GenBank/DDBJ whole genome shotgun (WGS) entry which is preliminary data.</text>
</comment>
<dbReference type="RefSeq" id="WP_004476421.1">
    <property type="nucleotide sequence ID" value="NZ_AHON02000053.1"/>
</dbReference>
<evidence type="ECO:0000313" key="3">
    <source>
        <dbReference type="Proteomes" id="UP000006329"/>
    </source>
</evidence>
<accession>A0A0E2BCZ3</accession>
<keyword evidence="1" id="KW-1133">Transmembrane helix</keyword>
<feature type="transmembrane region" description="Helical" evidence="1">
    <location>
        <begin position="99"/>
        <end position="120"/>
    </location>
</feature>
<feature type="transmembrane region" description="Helical" evidence="1">
    <location>
        <begin position="26"/>
        <end position="48"/>
    </location>
</feature>
<sequence length="301" mass="34803">MTSFFTNIPERKRKNSLTNKSVLKRIFYYWNVLSVDIVCGAVASAWFASSVLNTNMKPEFWLLLPSAVWAIYSSDHLIDGWKLKEKSENQRHKFHYKNRILLSVITCFVAILCFVCGILFLRERMIIVAVIIGVLVVLHVLFSYFQISFFWKECSVSVLYTAGIWFGPILSTTKRQSEIWPPCCLFFLTALCNSFVNSYMEREVDRKENAESILKRVSPGGLRKSVFVLAGIGTGLNLFWIGKNHGTIFPEFFYLSLGYWIPVNILIFENSFQKNQIYRILGEGYFILACLPVIFRKLFPV</sequence>
<keyword evidence="1" id="KW-0812">Transmembrane</keyword>
<keyword evidence="3" id="KW-1185">Reference proteome</keyword>
<evidence type="ECO:0000313" key="2">
    <source>
        <dbReference type="EMBL" id="EKO33232.1"/>
    </source>
</evidence>
<dbReference type="NCBIfam" id="NF047439">
    <property type="entry name" value="prenyl_LA_0991"/>
    <property type="match status" value="1"/>
</dbReference>
<dbReference type="EMBL" id="AHON02000053">
    <property type="protein sequence ID" value="EKO33232.1"/>
    <property type="molecule type" value="Genomic_DNA"/>
</dbReference>
<protein>
    <submittedName>
        <fullName evidence="2">Membrane protein</fullName>
    </submittedName>
</protein>
<feature type="transmembrane region" description="Helical" evidence="1">
    <location>
        <begin position="280"/>
        <end position="299"/>
    </location>
</feature>
<evidence type="ECO:0000256" key="1">
    <source>
        <dbReference type="SAM" id="Phobius"/>
    </source>
</evidence>
<keyword evidence="1" id="KW-0472">Membrane</keyword>